<feature type="transmembrane region" description="Helical" evidence="6">
    <location>
        <begin position="488"/>
        <end position="510"/>
    </location>
</feature>
<reference evidence="7" key="1">
    <citation type="journal article" date="2020" name="Stud. Mycol.">
        <title>101 Dothideomycetes genomes: a test case for predicting lifestyles and emergence of pathogens.</title>
        <authorList>
            <person name="Haridas S."/>
            <person name="Albert R."/>
            <person name="Binder M."/>
            <person name="Bloem J."/>
            <person name="Labutti K."/>
            <person name="Salamov A."/>
            <person name="Andreopoulos B."/>
            <person name="Baker S."/>
            <person name="Barry K."/>
            <person name="Bills G."/>
            <person name="Bluhm B."/>
            <person name="Cannon C."/>
            <person name="Castanera R."/>
            <person name="Culley D."/>
            <person name="Daum C."/>
            <person name="Ezra D."/>
            <person name="Gonzalez J."/>
            <person name="Henrissat B."/>
            <person name="Kuo A."/>
            <person name="Liang C."/>
            <person name="Lipzen A."/>
            <person name="Lutzoni F."/>
            <person name="Magnuson J."/>
            <person name="Mondo S."/>
            <person name="Nolan M."/>
            <person name="Ohm R."/>
            <person name="Pangilinan J."/>
            <person name="Park H.-J."/>
            <person name="Ramirez L."/>
            <person name="Alfaro M."/>
            <person name="Sun H."/>
            <person name="Tritt A."/>
            <person name="Yoshinaga Y."/>
            <person name="Zwiers L.-H."/>
            <person name="Turgeon B."/>
            <person name="Goodwin S."/>
            <person name="Spatafora J."/>
            <person name="Crous P."/>
            <person name="Grigoriev I."/>
        </authorList>
    </citation>
    <scope>NUCLEOTIDE SEQUENCE</scope>
    <source>
        <strain evidence="7">CBS 133067</strain>
    </source>
</reference>
<dbReference type="EMBL" id="ML978130">
    <property type="protein sequence ID" value="KAF2095779.1"/>
    <property type="molecule type" value="Genomic_DNA"/>
</dbReference>
<feature type="transmembrane region" description="Helical" evidence="6">
    <location>
        <begin position="349"/>
        <end position="373"/>
    </location>
</feature>
<evidence type="ECO:0000313" key="8">
    <source>
        <dbReference type="Proteomes" id="UP000799772"/>
    </source>
</evidence>
<name>A0A9P4IBC1_9PEZI</name>
<dbReference type="InterPro" id="IPR036259">
    <property type="entry name" value="MFS_trans_sf"/>
</dbReference>
<keyword evidence="3 6" id="KW-1133">Transmembrane helix</keyword>
<keyword evidence="2 6" id="KW-0812">Transmembrane</keyword>
<dbReference type="GO" id="GO:0022857">
    <property type="term" value="F:transmembrane transporter activity"/>
    <property type="evidence" value="ECO:0007669"/>
    <property type="project" value="TreeGrafter"/>
</dbReference>
<dbReference type="OrthoDB" id="3936150at2759"/>
<evidence type="ECO:0000256" key="1">
    <source>
        <dbReference type="ARBA" id="ARBA00004141"/>
    </source>
</evidence>
<proteinExistence type="predicted"/>
<feature type="transmembrane region" description="Helical" evidence="6">
    <location>
        <begin position="426"/>
        <end position="447"/>
    </location>
</feature>
<evidence type="ECO:0000313" key="7">
    <source>
        <dbReference type="EMBL" id="KAF2095779.1"/>
    </source>
</evidence>
<feature type="transmembrane region" description="Helical" evidence="6">
    <location>
        <begin position="144"/>
        <end position="163"/>
    </location>
</feature>
<dbReference type="Proteomes" id="UP000799772">
    <property type="component" value="Unassembled WGS sequence"/>
</dbReference>
<organism evidence="7 8">
    <name type="scientific">Rhizodiscina lignyota</name>
    <dbReference type="NCBI Taxonomy" id="1504668"/>
    <lineage>
        <taxon>Eukaryota</taxon>
        <taxon>Fungi</taxon>
        <taxon>Dikarya</taxon>
        <taxon>Ascomycota</taxon>
        <taxon>Pezizomycotina</taxon>
        <taxon>Dothideomycetes</taxon>
        <taxon>Pleosporomycetidae</taxon>
        <taxon>Aulographales</taxon>
        <taxon>Rhizodiscinaceae</taxon>
        <taxon>Rhizodiscina</taxon>
    </lineage>
</organism>
<evidence type="ECO:0000256" key="2">
    <source>
        <dbReference type="ARBA" id="ARBA00022692"/>
    </source>
</evidence>
<feature type="compositionally biased region" description="Basic and acidic residues" evidence="5">
    <location>
        <begin position="38"/>
        <end position="47"/>
    </location>
</feature>
<evidence type="ECO:0000256" key="4">
    <source>
        <dbReference type="ARBA" id="ARBA00023136"/>
    </source>
</evidence>
<evidence type="ECO:0000256" key="3">
    <source>
        <dbReference type="ARBA" id="ARBA00022989"/>
    </source>
</evidence>
<dbReference type="Gene3D" id="1.20.1250.20">
    <property type="entry name" value="MFS general substrate transporter like domains"/>
    <property type="match status" value="2"/>
</dbReference>
<feature type="transmembrane region" description="Helical" evidence="6">
    <location>
        <begin position="394"/>
        <end position="414"/>
    </location>
</feature>
<dbReference type="GO" id="GO:0005886">
    <property type="term" value="C:plasma membrane"/>
    <property type="evidence" value="ECO:0007669"/>
    <property type="project" value="TreeGrafter"/>
</dbReference>
<keyword evidence="8" id="KW-1185">Reference proteome</keyword>
<evidence type="ECO:0000256" key="6">
    <source>
        <dbReference type="SAM" id="Phobius"/>
    </source>
</evidence>
<comment type="caution">
    <text evidence="7">The sequence shown here is derived from an EMBL/GenBank/DDBJ whole genome shotgun (WGS) entry which is preliminary data.</text>
</comment>
<dbReference type="PANTHER" id="PTHR23502">
    <property type="entry name" value="MAJOR FACILITATOR SUPERFAMILY"/>
    <property type="match status" value="1"/>
</dbReference>
<feature type="region of interest" description="Disordered" evidence="5">
    <location>
        <begin position="15"/>
        <end position="71"/>
    </location>
</feature>
<feature type="transmembrane region" description="Helical" evidence="6">
    <location>
        <begin position="212"/>
        <end position="230"/>
    </location>
</feature>
<dbReference type="AlphaFoldDB" id="A0A9P4IBC1"/>
<sequence length="526" mass="57337">MQSFLGYRRLGQAVQKQIGNDEEKPPVHPELASDTSSEGERPQKEAEESPEEEAFDRLRSNQAGSISSEAPVEDEALNHFHQSLSAERVTTHEAERNTLGHALDGVDARYRATHEGMGGRVFVVGWNGEDHPHKPHSFGAFKKARMVLTVGFVGLVITMASSIDSAVLPQAAQEFGVSDVVESLATANYLIGFGLGTLLAGPLSETYGRNPVYLGLAPNIGAQITFRFLAGLSGSPILTLSGGTSLIAGGFMLAVVVLFQPEPYGPIILKWRAQHLRKITGDSRFLSETEIIHQTFFTKIKVALARPFVLVELIVALMTLHFAVLYIVLFVGYPSIFGDVYGISQGLTFTIFAAMLVGILLGSLLVPILYFWTKKHLEQRQGEGKAGIAPEQRLWFAMIGGSLSLPVSLFWMAWTNVARISIWSPIIASTIFGYGAISIFLCGYMYIIDSYEIYAASALTFVALVRYLAAGGMTVVGIPFYGNLGPQYTLTIMACIAAALTPIPYVLYIWGPKVRQFSKYAAHKGD</sequence>
<feature type="transmembrane region" description="Helical" evidence="6">
    <location>
        <begin position="308"/>
        <end position="329"/>
    </location>
</feature>
<evidence type="ECO:0000256" key="5">
    <source>
        <dbReference type="SAM" id="MobiDB-lite"/>
    </source>
</evidence>
<feature type="transmembrane region" description="Helical" evidence="6">
    <location>
        <begin position="236"/>
        <end position="259"/>
    </location>
</feature>
<protein>
    <submittedName>
        <fullName evidence="7">MFS general substrate transporter</fullName>
    </submittedName>
</protein>
<feature type="transmembrane region" description="Helical" evidence="6">
    <location>
        <begin position="183"/>
        <end position="200"/>
    </location>
</feature>
<keyword evidence="4 6" id="KW-0472">Membrane</keyword>
<dbReference type="SUPFAM" id="SSF103473">
    <property type="entry name" value="MFS general substrate transporter"/>
    <property type="match status" value="1"/>
</dbReference>
<feature type="transmembrane region" description="Helical" evidence="6">
    <location>
        <begin position="459"/>
        <end position="482"/>
    </location>
</feature>
<accession>A0A9P4IBC1</accession>
<gene>
    <name evidence="7" type="ORF">NA57DRAFT_67510</name>
</gene>
<comment type="subcellular location">
    <subcellularLocation>
        <location evidence="1">Membrane</location>
        <topology evidence="1">Multi-pass membrane protein</topology>
    </subcellularLocation>
</comment>
<dbReference type="PANTHER" id="PTHR23502:SF47">
    <property type="entry name" value="MAJOR FACILITATOR SUPERFAMILY (MFS) PROFILE DOMAIN-CONTAINING PROTEIN-RELATED"/>
    <property type="match status" value="1"/>
</dbReference>